<dbReference type="Pfam" id="PF00005">
    <property type="entry name" value="ABC_tran"/>
    <property type="match status" value="1"/>
</dbReference>
<protein>
    <submittedName>
        <fullName evidence="6">ATP-binding cassette domain-containing protein</fullName>
    </submittedName>
</protein>
<keyword evidence="3 6" id="KW-0067">ATP-binding</keyword>
<dbReference type="SMART" id="SM00382">
    <property type="entry name" value="AAA"/>
    <property type="match status" value="1"/>
</dbReference>
<evidence type="ECO:0000313" key="7">
    <source>
        <dbReference type="Proteomes" id="UP000483286"/>
    </source>
</evidence>
<evidence type="ECO:0000313" key="6">
    <source>
        <dbReference type="EMBL" id="MVN86111.1"/>
    </source>
</evidence>
<dbReference type="InterPro" id="IPR003593">
    <property type="entry name" value="AAA+_ATPase"/>
</dbReference>
<dbReference type="InterPro" id="IPR027417">
    <property type="entry name" value="P-loop_NTPase"/>
</dbReference>
<keyword evidence="7" id="KW-1185">Reference proteome</keyword>
<dbReference type="PROSITE" id="PS50893">
    <property type="entry name" value="ABC_TRANSPORTER_2"/>
    <property type="match status" value="1"/>
</dbReference>
<comment type="caution">
    <text evidence="6">The sequence shown here is derived from an EMBL/GenBank/DDBJ whole genome shotgun (WGS) entry which is preliminary data.</text>
</comment>
<dbReference type="InterPro" id="IPR051782">
    <property type="entry name" value="ABC_Transporter_VariousFunc"/>
</dbReference>
<evidence type="ECO:0000256" key="2">
    <source>
        <dbReference type="ARBA" id="ARBA00022741"/>
    </source>
</evidence>
<evidence type="ECO:0000256" key="3">
    <source>
        <dbReference type="ARBA" id="ARBA00022840"/>
    </source>
</evidence>
<dbReference type="EMBL" id="WQLB01000004">
    <property type="protein sequence ID" value="MVN86111.1"/>
    <property type="molecule type" value="Genomic_DNA"/>
</dbReference>
<feature type="domain" description="ABC transporter" evidence="5">
    <location>
        <begin position="41"/>
        <end position="237"/>
    </location>
</feature>
<name>A0A7C9I1Z1_9DEIO</name>
<feature type="region of interest" description="Disordered" evidence="4">
    <location>
        <begin position="1"/>
        <end position="38"/>
    </location>
</feature>
<dbReference type="Gene3D" id="3.40.50.300">
    <property type="entry name" value="P-loop containing nucleotide triphosphate hydrolases"/>
    <property type="match status" value="1"/>
</dbReference>
<evidence type="ECO:0000256" key="4">
    <source>
        <dbReference type="SAM" id="MobiDB-lite"/>
    </source>
</evidence>
<reference evidence="6 7" key="1">
    <citation type="submission" date="2019-12" db="EMBL/GenBank/DDBJ databases">
        <title>Deinococcus sp. HMF7620 Genome sequencing and assembly.</title>
        <authorList>
            <person name="Kang H."/>
            <person name="Kim H."/>
            <person name="Joh K."/>
        </authorList>
    </citation>
    <scope>NUCLEOTIDE SEQUENCE [LARGE SCALE GENOMIC DNA]</scope>
    <source>
        <strain evidence="6 7">HMF7620</strain>
    </source>
</reference>
<evidence type="ECO:0000256" key="1">
    <source>
        <dbReference type="ARBA" id="ARBA00022448"/>
    </source>
</evidence>
<dbReference type="PANTHER" id="PTHR42939:SF1">
    <property type="entry name" value="ABC TRANSPORTER ATP-BINDING PROTEIN ALBC-RELATED"/>
    <property type="match status" value="1"/>
</dbReference>
<feature type="compositionally biased region" description="Low complexity" evidence="4">
    <location>
        <begin position="25"/>
        <end position="36"/>
    </location>
</feature>
<proteinExistence type="predicted"/>
<organism evidence="6 7">
    <name type="scientific">Deinococcus arboris</name>
    <dbReference type="NCBI Taxonomy" id="2682977"/>
    <lineage>
        <taxon>Bacteria</taxon>
        <taxon>Thermotogati</taxon>
        <taxon>Deinococcota</taxon>
        <taxon>Deinococci</taxon>
        <taxon>Deinococcales</taxon>
        <taxon>Deinococcaceae</taxon>
        <taxon>Deinococcus</taxon>
    </lineage>
</organism>
<sequence length="237" mass="24936">MTRKKQNRADGRGVDQSPSAQERLAQPPRTATQVTTTPPPLVLSHLTLQAAGRPLACLPHLTLNRGEVLHLLGPNGAGKTTLLRVLAGELPATGRAEVLGPPPGSLAARAATAWVPTHAPLPDDLTAEESLHFTAALWRRPVQPLLTLAAALGLTRWLGAWPTELSQGTRQKVALSGALGLPLTLLDEPFGTLDSAARQVTREAIQTAARAGNAFIITTHGNELATMDVQTLSLDSA</sequence>
<gene>
    <name evidence="6" type="ORF">GO986_04965</name>
</gene>
<dbReference type="AlphaFoldDB" id="A0A7C9I1Z1"/>
<dbReference type="PANTHER" id="PTHR42939">
    <property type="entry name" value="ABC TRANSPORTER ATP-BINDING PROTEIN ALBC-RELATED"/>
    <property type="match status" value="1"/>
</dbReference>
<evidence type="ECO:0000259" key="5">
    <source>
        <dbReference type="PROSITE" id="PS50893"/>
    </source>
</evidence>
<dbReference type="SUPFAM" id="SSF52540">
    <property type="entry name" value="P-loop containing nucleoside triphosphate hydrolases"/>
    <property type="match status" value="1"/>
</dbReference>
<dbReference type="Proteomes" id="UP000483286">
    <property type="component" value="Unassembled WGS sequence"/>
</dbReference>
<dbReference type="GO" id="GO:0005524">
    <property type="term" value="F:ATP binding"/>
    <property type="evidence" value="ECO:0007669"/>
    <property type="project" value="UniProtKB-KW"/>
</dbReference>
<accession>A0A7C9I1Z1</accession>
<keyword evidence="1" id="KW-0813">Transport</keyword>
<dbReference type="InterPro" id="IPR003439">
    <property type="entry name" value="ABC_transporter-like_ATP-bd"/>
</dbReference>
<keyword evidence="2" id="KW-0547">Nucleotide-binding</keyword>
<dbReference type="GO" id="GO:0016887">
    <property type="term" value="F:ATP hydrolysis activity"/>
    <property type="evidence" value="ECO:0007669"/>
    <property type="project" value="InterPro"/>
</dbReference>